<organism evidence="15">
    <name type="scientific">uncultured delta proteobacterium HF0010_08B07</name>
    <dbReference type="NCBI Taxonomy" id="710821"/>
    <lineage>
        <taxon>Bacteria</taxon>
        <taxon>Deltaproteobacteria</taxon>
        <taxon>environmental samples</taxon>
    </lineage>
</organism>
<accession>E0XWV7</accession>
<evidence type="ECO:0000256" key="8">
    <source>
        <dbReference type="ARBA" id="ARBA00023077"/>
    </source>
</evidence>
<keyword evidence="10" id="KW-0675">Receptor</keyword>
<dbReference type="GO" id="GO:0009279">
    <property type="term" value="C:cell outer membrane"/>
    <property type="evidence" value="ECO:0007669"/>
    <property type="project" value="UniProtKB-SubCell"/>
</dbReference>
<feature type="region of interest" description="Disordered" evidence="12">
    <location>
        <begin position="35"/>
        <end position="119"/>
    </location>
</feature>
<evidence type="ECO:0000256" key="1">
    <source>
        <dbReference type="ARBA" id="ARBA00004167"/>
    </source>
</evidence>
<proteinExistence type="predicted"/>
<dbReference type="GO" id="GO:0030246">
    <property type="term" value="F:carbohydrate binding"/>
    <property type="evidence" value="ECO:0007669"/>
    <property type="project" value="InterPro"/>
</dbReference>
<evidence type="ECO:0000313" key="15">
    <source>
        <dbReference type="EMBL" id="ADI18898.1"/>
    </source>
</evidence>
<evidence type="ECO:0000256" key="4">
    <source>
        <dbReference type="ARBA" id="ARBA00022452"/>
    </source>
</evidence>
<dbReference type="EMBL" id="GU474903">
    <property type="protein sequence ID" value="ADI18898.1"/>
    <property type="molecule type" value="Genomic_DNA"/>
</dbReference>
<evidence type="ECO:0000256" key="3">
    <source>
        <dbReference type="ARBA" id="ARBA00022448"/>
    </source>
</evidence>
<dbReference type="GO" id="GO:0015344">
    <property type="term" value="F:siderophore uptake transmembrane transporter activity"/>
    <property type="evidence" value="ECO:0007669"/>
    <property type="project" value="TreeGrafter"/>
</dbReference>
<feature type="compositionally biased region" description="Polar residues" evidence="12">
    <location>
        <begin position="60"/>
        <end position="71"/>
    </location>
</feature>
<evidence type="ECO:0000256" key="11">
    <source>
        <dbReference type="ARBA" id="ARBA00023237"/>
    </source>
</evidence>
<name>E0XWV7_9DELT</name>
<dbReference type="SUPFAM" id="SSF49452">
    <property type="entry name" value="Starch-binding domain-like"/>
    <property type="match status" value="1"/>
</dbReference>
<protein>
    <recommendedName>
        <fullName evidence="14">TonB C-terminal domain-containing protein</fullName>
    </recommendedName>
</protein>
<comment type="subcellular location">
    <subcellularLocation>
        <location evidence="2">Cell outer membrane</location>
        <topology evidence="2">Multi-pass membrane protein</topology>
    </subcellularLocation>
    <subcellularLocation>
        <location evidence="1">Membrane</location>
        <topology evidence="1">Single-pass membrane protein</topology>
    </subcellularLocation>
</comment>
<dbReference type="InterPro" id="IPR000531">
    <property type="entry name" value="Beta-barrel_TonB"/>
</dbReference>
<dbReference type="InterPro" id="IPR006260">
    <property type="entry name" value="TonB/TolA_C"/>
</dbReference>
<feature type="domain" description="TonB C-terminal" evidence="14">
    <location>
        <begin position="121"/>
        <end position="216"/>
    </location>
</feature>
<dbReference type="PROSITE" id="PS52015">
    <property type="entry name" value="TONB_CTD"/>
    <property type="match status" value="1"/>
</dbReference>
<dbReference type="PANTHER" id="PTHR30069">
    <property type="entry name" value="TONB-DEPENDENT OUTER MEMBRANE RECEPTOR"/>
    <property type="match status" value="1"/>
</dbReference>
<dbReference type="Pfam" id="PF00593">
    <property type="entry name" value="TonB_dep_Rec_b-barrel"/>
    <property type="match status" value="1"/>
</dbReference>
<keyword evidence="7" id="KW-1133">Transmembrane helix</keyword>
<dbReference type="Gene3D" id="3.30.1150.10">
    <property type="match status" value="1"/>
</dbReference>
<dbReference type="GO" id="GO:0044718">
    <property type="term" value="P:siderophore transmembrane transport"/>
    <property type="evidence" value="ECO:0007669"/>
    <property type="project" value="TreeGrafter"/>
</dbReference>
<dbReference type="SUPFAM" id="SSF74653">
    <property type="entry name" value="TolA/TonB C-terminal domain"/>
    <property type="match status" value="1"/>
</dbReference>
<keyword evidence="5" id="KW-0812">Transmembrane</keyword>
<dbReference type="PANTHER" id="PTHR30069:SF29">
    <property type="entry name" value="HEMOGLOBIN AND HEMOGLOBIN-HAPTOGLOBIN-BINDING PROTEIN 1-RELATED"/>
    <property type="match status" value="1"/>
</dbReference>
<dbReference type="InterPro" id="IPR039426">
    <property type="entry name" value="TonB-dep_rcpt-like"/>
</dbReference>
<feature type="non-terminal residue" evidence="15">
    <location>
        <position position="897"/>
    </location>
</feature>
<dbReference type="InterPro" id="IPR013784">
    <property type="entry name" value="Carb-bd-like_fold"/>
</dbReference>
<feature type="compositionally biased region" description="Basic and acidic residues" evidence="12">
    <location>
        <begin position="48"/>
        <end position="58"/>
    </location>
</feature>
<keyword evidence="3" id="KW-0813">Transport</keyword>
<dbReference type="SUPFAM" id="SSF56935">
    <property type="entry name" value="Porins"/>
    <property type="match status" value="1"/>
</dbReference>
<evidence type="ECO:0000256" key="7">
    <source>
        <dbReference type="ARBA" id="ARBA00022989"/>
    </source>
</evidence>
<dbReference type="NCBIfam" id="TIGR01352">
    <property type="entry name" value="tonB_Cterm"/>
    <property type="match status" value="1"/>
</dbReference>
<dbReference type="Gene3D" id="2.40.170.20">
    <property type="entry name" value="TonB-dependent receptor, beta-barrel domain"/>
    <property type="match status" value="1"/>
</dbReference>
<sequence>MTQAQPLTKQSITMKKLLLCLTLIYTPMTVWSQETDVSRRSNNAEASQPEKKNRKVEAKATTQVDSQNKKSSVKEPTTETIVETEADTHSAKEVSPQAKTDIEGEGSSSAQASVQAENSGQLTKAPELLNFVDAEYPDSAKADKVEAAVVMLLTLDDKGKVTEVSIQKSSKSPHAFDEAAKQAALQFTFSPAEIDGKAAAVQIAFKYEFTYTEEVTEVEQKAETGQLSGLIVEKGTRTPLVALTVRLIDRELETYTDAQGRFVFEDLAPGKVKVEINDEAHYTLLDIQKITAKEENIVKYYLEPRSVEGDGSITVVGRRAKKEVAKRTLTMEEIRKIPGTQGDALKVVQNLPGVARIPFGGGGLVIRGSNPGDSGSTINRHFIPLVFHFGGIRSIFPSELLESIEFYPGNFTPEFGRYTGGIVDARFRRPKEDRIHARVEADVFDAGVLLEGPVSENATFAIAGRRSYIDAALGALPDDVISFVVAPRYYDYQALYDWKKGKHRVRLYFFGSDDKLQLVINDPAENNPSLQGTIENSTSLMRLYSAWDYRISSKLSHHLSIATGQNHLEFALGDQLSFLNDVNVVTVRDELTWKKNKQFTLRGGFEGEAYLGRIKLKLPQPPQKEGQAGGTPLSTLDIKQTERDFQFYNPGLWIEAQWKPSPDLLLIPGARVDVDTYLGDIAPDPRLNMRYTTSRDQEGKAKSTIKAGVGRYSQRPSPDETDATYGNPDLLLEHSAHFSLGYEHRFNQNLDIDVIGFYKHLYGSVSPIDDPVLRYDNNGSGRIYGLELLLRHNLTSRFFGWVSYTLMRSERKNTGDQEYKLFSLDQTHILTLIAQYKLSSEWEIGARYRYTTGNPQTPYVGAIYDADNDVYVPLSGAVNSARVDPFQQLDLRLDRWI</sequence>
<dbReference type="Gene3D" id="2.60.40.1120">
    <property type="entry name" value="Carboxypeptidase-like, regulatory domain"/>
    <property type="match status" value="1"/>
</dbReference>
<feature type="signal peptide" evidence="13">
    <location>
        <begin position="1"/>
        <end position="32"/>
    </location>
</feature>
<feature type="chain" id="PRO_5003143197" description="TonB C-terminal domain-containing protein" evidence="13">
    <location>
        <begin position="33"/>
        <end position="897"/>
    </location>
</feature>
<keyword evidence="11" id="KW-0998">Cell outer membrane</keyword>
<evidence type="ECO:0000256" key="5">
    <source>
        <dbReference type="ARBA" id="ARBA00022692"/>
    </source>
</evidence>
<evidence type="ECO:0000256" key="6">
    <source>
        <dbReference type="ARBA" id="ARBA00022729"/>
    </source>
</evidence>
<feature type="compositionally biased region" description="Polar residues" evidence="12">
    <location>
        <begin position="106"/>
        <end position="119"/>
    </location>
</feature>
<evidence type="ECO:0000256" key="12">
    <source>
        <dbReference type="SAM" id="MobiDB-lite"/>
    </source>
</evidence>
<evidence type="ECO:0000256" key="13">
    <source>
        <dbReference type="SAM" id="SignalP"/>
    </source>
</evidence>
<evidence type="ECO:0000256" key="10">
    <source>
        <dbReference type="ARBA" id="ARBA00023170"/>
    </source>
</evidence>
<evidence type="ECO:0000256" key="2">
    <source>
        <dbReference type="ARBA" id="ARBA00004571"/>
    </source>
</evidence>
<dbReference type="InterPro" id="IPR037682">
    <property type="entry name" value="TonB_C"/>
</dbReference>
<keyword evidence="4" id="KW-1134">Transmembrane beta strand</keyword>
<dbReference type="AlphaFoldDB" id="E0XWV7"/>
<evidence type="ECO:0000256" key="9">
    <source>
        <dbReference type="ARBA" id="ARBA00023136"/>
    </source>
</evidence>
<dbReference type="InterPro" id="IPR036942">
    <property type="entry name" value="Beta-barrel_TonB_sf"/>
</dbReference>
<keyword evidence="6 13" id="KW-0732">Signal</keyword>
<reference evidence="15" key="1">
    <citation type="journal article" date="2011" name="Environ. Microbiol.">
        <title>Time-series analyses of Monterey Bay coastal microbial picoplankton using a 'genome proxy' microarray.</title>
        <authorList>
            <person name="Rich V.I."/>
            <person name="Pham V.D."/>
            <person name="Eppley J."/>
            <person name="Shi Y."/>
            <person name="DeLong E.F."/>
        </authorList>
    </citation>
    <scope>NUCLEOTIDE SEQUENCE</scope>
</reference>
<keyword evidence="8" id="KW-0798">TonB box</keyword>
<evidence type="ECO:0000259" key="14">
    <source>
        <dbReference type="PROSITE" id="PS52015"/>
    </source>
</evidence>
<feature type="compositionally biased region" description="Polar residues" evidence="12">
    <location>
        <begin position="35"/>
        <end position="46"/>
    </location>
</feature>
<dbReference type="Pfam" id="PF03544">
    <property type="entry name" value="TonB_C"/>
    <property type="match status" value="1"/>
</dbReference>
<keyword evidence="9" id="KW-0472">Membrane</keyword>